<gene>
    <name evidence="9" type="primary">sapB</name>
    <name evidence="9" type="ORF">H0A61_02311</name>
</gene>
<dbReference type="EMBL" id="CP059066">
    <property type="protein sequence ID" value="QSQ09930.1"/>
    <property type="molecule type" value="Genomic_DNA"/>
</dbReference>
<dbReference type="PROSITE" id="PS51671">
    <property type="entry name" value="ACT"/>
    <property type="match status" value="1"/>
</dbReference>
<evidence type="ECO:0000313" key="10">
    <source>
        <dbReference type="Proteomes" id="UP000662904"/>
    </source>
</evidence>
<dbReference type="Gene3D" id="3.30.70.260">
    <property type="match status" value="1"/>
</dbReference>
<proteinExistence type="inferred from homology"/>
<evidence type="ECO:0000256" key="2">
    <source>
        <dbReference type="ARBA" id="ARBA00009298"/>
    </source>
</evidence>
<dbReference type="Pfam" id="PF13291">
    <property type="entry name" value="ACT_4"/>
    <property type="match status" value="1"/>
</dbReference>
<keyword evidence="6 7" id="KW-0472">Membrane</keyword>
<dbReference type="AlphaFoldDB" id="A0A8A0RQT9"/>
<evidence type="ECO:0000313" key="9">
    <source>
        <dbReference type="EMBL" id="QSQ09930.1"/>
    </source>
</evidence>
<keyword evidence="10" id="KW-1185">Reference proteome</keyword>
<dbReference type="PANTHER" id="PTHR33778:SF1">
    <property type="entry name" value="MAGNESIUM TRANSPORTER YHID-RELATED"/>
    <property type="match status" value="1"/>
</dbReference>
<evidence type="ECO:0000256" key="7">
    <source>
        <dbReference type="SAM" id="Phobius"/>
    </source>
</evidence>
<dbReference type="Proteomes" id="UP000662904">
    <property type="component" value="Chromosome"/>
</dbReference>
<protein>
    <submittedName>
        <fullName evidence="9">Protein SapB</fullName>
    </submittedName>
</protein>
<dbReference type="PRINTS" id="PR01837">
    <property type="entry name" value="MGTCSAPBPROT"/>
</dbReference>
<feature type="transmembrane region" description="Helical" evidence="7">
    <location>
        <begin position="33"/>
        <end position="56"/>
    </location>
</feature>
<evidence type="ECO:0000256" key="3">
    <source>
        <dbReference type="ARBA" id="ARBA00022475"/>
    </source>
</evidence>
<accession>A0A8A0RQT9</accession>
<name>A0A8A0RQT9_9FIRM</name>
<dbReference type="InterPro" id="IPR049177">
    <property type="entry name" value="MgtC_SapB_SrpB_YhiD_N"/>
</dbReference>
<keyword evidence="4 7" id="KW-0812">Transmembrane</keyword>
<dbReference type="GO" id="GO:0005886">
    <property type="term" value="C:plasma membrane"/>
    <property type="evidence" value="ECO:0007669"/>
    <property type="project" value="UniProtKB-SubCell"/>
</dbReference>
<reference evidence="9" key="1">
    <citation type="submission" date="2020-07" db="EMBL/GenBank/DDBJ databases">
        <title>Koleobacter methoxysyntrophicus gen. nov., sp. nov., a novel anaerobic bacterium isolated from deep subsurface oil field and proposal of Koleobacterales ord. nov. in the phylum Firmicutes.</title>
        <authorList>
            <person name="Sakamoto S."/>
            <person name="Tamaki H."/>
        </authorList>
    </citation>
    <scope>NUCLEOTIDE SEQUENCE</scope>
    <source>
        <strain evidence="9">NRmbB1</strain>
    </source>
</reference>
<feature type="transmembrane region" description="Helical" evidence="7">
    <location>
        <begin position="68"/>
        <end position="85"/>
    </location>
</feature>
<keyword evidence="5 7" id="KW-1133">Transmembrane helix</keyword>
<dbReference type="Pfam" id="PF02308">
    <property type="entry name" value="MgtC"/>
    <property type="match status" value="1"/>
</dbReference>
<sequence>MFDFYKEVLIKLFLSVVLGGLIGLERESLNRPAGFRTHILVCVGSTLTMLVSITIYKQYQFNADPGRIAAQVVSGIGFLGAGTIIKEGPTVRGLTTAASLWTVASIGLAIGSGYYFGAIVATLFVLITLLSLTRIENIVIRKRHYNLVNLIIEDRPGQLGKIGSKLGEKNINIKNIKMFHLEGNKISVELLLRIPADCKVDEILNELLAIDGIYDVDVET</sequence>
<comment type="subcellular location">
    <subcellularLocation>
        <location evidence="1">Cell membrane</location>
        <topology evidence="1">Multi-pass membrane protein</topology>
    </subcellularLocation>
</comment>
<dbReference type="InterPro" id="IPR002912">
    <property type="entry name" value="ACT_dom"/>
</dbReference>
<dbReference type="InterPro" id="IPR003416">
    <property type="entry name" value="MgtC/SapB/SrpB/YhiD_fam"/>
</dbReference>
<organism evidence="9 10">
    <name type="scientific">Koleobacter methoxysyntrophicus</name>
    <dbReference type="NCBI Taxonomy" id="2751313"/>
    <lineage>
        <taxon>Bacteria</taxon>
        <taxon>Bacillati</taxon>
        <taxon>Bacillota</taxon>
        <taxon>Clostridia</taxon>
        <taxon>Koleobacterales</taxon>
        <taxon>Koleobacteraceae</taxon>
        <taxon>Koleobacter</taxon>
    </lineage>
</organism>
<evidence type="ECO:0000256" key="1">
    <source>
        <dbReference type="ARBA" id="ARBA00004651"/>
    </source>
</evidence>
<comment type="similarity">
    <text evidence="2">Belongs to the MgtC/SapB family.</text>
</comment>
<dbReference type="InterPro" id="IPR045865">
    <property type="entry name" value="ACT-like_dom_sf"/>
</dbReference>
<dbReference type="SUPFAM" id="SSF55021">
    <property type="entry name" value="ACT-like"/>
    <property type="match status" value="1"/>
</dbReference>
<keyword evidence="3" id="KW-1003">Cell membrane</keyword>
<feature type="transmembrane region" description="Helical" evidence="7">
    <location>
        <begin position="105"/>
        <end position="132"/>
    </location>
</feature>
<evidence type="ECO:0000256" key="6">
    <source>
        <dbReference type="ARBA" id="ARBA00023136"/>
    </source>
</evidence>
<feature type="domain" description="ACT" evidence="8">
    <location>
        <begin position="147"/>
        <end position="220"/>
    </location>
</feature>
<dbReference type="KEGG" id="kme:H0A61_02311"/>
<evidence type="ECO:0000256" key="4">
    <source>
        <dbReference type="ARBA" id="ARBA00022692"/>
    </source>
</evidence>
<evidence type="ECO:0000256" key="5">
    <source>
        <dbReference type="ARBA" id="ARBA00022989"/>
    </source>
</evidence>
<evidence type="ECO:0000259" key="8">
    <source>
        <dbReference type="PROSITE" id="PS51671"/>
    </source>
</evidence>
<dbReference type="RefSeq" id="WP_206707261.1">
    <property type="nucleotide sequence ID" value="NZ_CP059066.1"/>
</dbReference>
<dbReference type="PANTHER" id="PTHR33778">
    <property type="entry name" value="PROTEIN MGTC"/>
    <property type="match status" value="1"/>
</dbReference>